<organism evidence="1 2">
    <name type="scientific">Halobacillus locisalis</name>
    <dbReference type="NCBI Taxonomy" id="220753"/>
    <lineage>
        <taxon>Bacteria</taxon>
        <taxon>Bacillati</taxon>
        <taxon>Bacillota</taxon>
        <taxon>Bacilli</taxon>
        <taxon>Bacillales</taxon>
        <taxon>Bacillaceae</taxon>
        <taxon>Halobacillus</taxon>
    </lineage>
</organism>
<evidence type="ECO:0000313" key="1">
    <source>
        <dbReference type="EMBL" id="MBA2176274.1"/>
    </source>
</evidence>
<keyword evidence="2" id="KW-1185">Reference proteome</keyword>
<accession>A0A838CWH2</accession>
<comment type="caution">
    <text evidence="1">The sequence shown here is derived from an EMBL/GenBank/DDBJ whole genome shotgun (WGS) entry which is preliminary data.</text>
</comment>
<evidence type="ECO:0000313" key="2">
    <source>
        <dbReference type="Proteomes" id="UP000571017"/>
    </source>
</evidence>
<proteinExistence type="predicted"/>
<dbReference type="RefSeq" id="WP_181473305.1">
    <property type="nucleotide sequence ID" value="NZ_JACEFG010000003.1"/>
</dbReference>
<name>A0A838CWH2_9BACI</name>
<protein>
    <submittedName>
        <fullName evidence="1">Uncharacterized protein</fullName>
    </submittedName>
</protein>
<dbReference type="Proteomes" id="UP000571017">
    <property type="component" value="Unassembled WGS sequence"/>
</dbReference>
<gene>
    <name evidence="1" type="ORF">H0266_15355</name>
</gene>
<reference evidence="1 2" key="1">
    <citation type="journal article" date="2004" name="Extremophiles">
        <title>Halobacillus locisalis sp. nov., a halophilic bacterium isolated from a marine solar saltern of the Yellow Sea in Korea.</title>
        <authorList>
            <person name="Yoon J.H."/>
            <person name="Kang K.H."/>
            <person name="Oh T.K."/>
            <person name="Park Y.H."/>
        </authorList>
    </citation>
    <scope>NUCLEOTIDE SEQUENCE [LARGE SCALE GENOMIC DNA]</scope>
    <source>
        <strain evidence="1 2">KCTC 3788</strain>
    </source>
</reference>
<sequence length="45" mass="5224">MKKMQDIEGKKGCDSSDLIFHPLKVKDDNIGFFGFSVYDLEKKRD</sequence>
<dbReference type="EMBL" id="JACEFG010000003">
    <property type="protein sequence ID" value="MBA2176274.1"/>
    <property type="molecule type" value="Genomic_DNA"/>
</dbReference>
<dbReference type="AlphaFoldDB" id="A0A838CWH2"/>